<dbReference type="OrthoDB" id="3851628at2759"/>
<dbReference type="InterPro" id="IPR050165">
    <property type="entry name" value="DHAD_IlvD/Edd"/>
</dbReference>
<dbReference type="InParanoid" id="D7FUG9"/>
<dbReference type="EMBL" id="FN649734">
    <property type="protein sequence ID" value="CBJ26239.1"/>
    <property type="molecule type" value="Genomic_DNA"/>
</dbReference>
<dbReference type="PANTHER" id="PTHR21000">
    <property type="entry name" value="DIHYDROXY-ACID DEHYDRATASE DAD"/>
    <property type="match status" value="1"/>
</dbReference>
<evidence type="ECO:0000259" key="3">
    <source>
        <dbReference type="Pfam" id="PF00920"/>
    </source>
</evidence>
<reference evidence="4 5" key="1">
    <citation type="journal article" date="2010" name="Nature">
        <title>The Ectocarpus genome and the independent evolution of multicellularity in brown algae.</title>
        <authorList>
            <person name="Cock J.M."/>
            <person name="Sterck L."/>
            <person name="Rouze P."/>
            <person name="Scornet D."/>
            <person name="Allen A.E."/>
            <person name="Amoutzias G."/>
            <person name="Anthouard V."/>
            <person name="Artiguenave F."/>
            <person name="Aury J.M."/>
            <person name="Badger J.H."/>
            <person name="Beszteri B."/>
            <person name="Billiau K."/>
            <person name="Bonnet E."/>
            <person name="Bothwell J.H."/>
            <person name="Bowler C."/>
            <person name="Boyen C."/>
            <person name="Brownlee C."/>
            <person name="Carrano C.J."/>
            <person name="Charrier B."/>
            <person name="Cho G.Y."/>
            <person name="Coelho S.M."/>
            <person name="Collen J."/>
            <person name="Corre E."/>
            <person name="Da Silva C."/>
            <person name="Delage L."/>
            <person name="Delaroque N."/>
            <person name="Dittami S.M."/>
            <person name="Doulbeau S."/>
            <person name="Elias M."/>
            <person name="Farnham G."/>
            <person name="Gachon C.M."/>
            <person name="Gschloessl B."/>
            <person name="Heesch S."/>
            <person name="Jabbari K."/>
            <person name="Jubin C."/>
            <person name="Kawai H."/>
            <person name="Kimura K."/>
            <person name="Kloareg B."/>
            <person name="Kupper F.C."/>
            <person name="Lang D."/>
            <person name="Le Bail A."/>
            <person name="Leblanc C."/>
            <person name="Lerouge P."/>
            <person name="Lohr M."/>
            <person name="Lopez P.J."/>
            <person name="Martens C."/>
            <person name="Maumus F."/>
            <person name="Michel G."/>
            <person name="Miranda-Saavedra D."/>
            <person name="Morales J."/>
            <person name="Moreau H."/>
            <person name="Motomura T."/>
            <person name="Nagasato C."/>
            <person name="Napoli C.A."/>
            <person name="Nelson D.R."/>
            <person name="Nyvall-Collen P."/>
            <person name="Peters A.F."/>
            <person name="Pommier C."/>
            <person name="Potin P."/>
            <person name="Poulain J."/>
            <person name="Quesneville H."/>
            <person name="Read B."/>
            <person name="Rensing S.A."/>
            <person name="Ritter A."/>
            <person name="Rousvoal S."/>
            <person name="Samanta M."/>
            <person name="Samson G."/>
            <person name="Schroeder D.C."/>
            <person name="Segurens B."/>
            <person name="Strittmatter M."/>
            <person name="Tonon T."/>
            <person name="Tregear J.W."/>
            <person name="Valentin K."/>
            <person name="von Dassow P."/>
            <person name="Yamagishi T."/>
            <person name="Van de Peer Y."/>
            <person name="Wincker P."/>
        </authorList>
    </citation>
    <scope>NUCLEOTIDE SEQUENCE [LARGE SCALE GENOMIC DNA]</scope>
    <source>
        <strain evidence="5">Ec32 / CCAP1310/4</strain>
    </source>
</reference>
<dbReference type="Pfam" id="PF00920">
    <property type="entry name" value="ILVD_EDD_N"/>
    <property type="match status" value="1"/>
</dbReference>
<dbReference type="InterPro" id="IPR037237">
    <property type="entry name" value="IlvD/EDD_N"/>
</dbReference>
<evidence type="ECO:0000313" key="5">
    <source>
        <dbReference type="Proteomes" id="UP000002630"/>
    </source>
</evidence>
<keyword evidence="5" id="KW-1185">Reference proteome</keyword>
<name>D7FUG9_ECTSI</name>
<dbReference type="Proteomes" id="UP000002630">
    <property type="component" value="Linkage Group LG09"/>
</dbReference>
<dbReference type="STRING" id="2880.D7FUG9"/>
<dbReference type="EC" id="4.2.1.9" evidence="4"/>
<sequence length="64" mass="6975">MYWSKIRGNSKISNKVPFVADLKPSGKYVMEDLQGVGGIPAVLKMLMEEGLVDGSCMTVTGKLR</sequence>
<evidence type="ECO:0000256" key="1">
    <source>
        <dbReference type="ARBA" id="ARBA00006486"/>
    </source>
</evidence>
<dbReference type="PANTHER" id="PTHR21000:SF5">
    <property type="entry name" value="DIHYDROXY-ACID DEHYDRATASE, MITOCHONDRIAL"/>
    <property type="match status" value="1"/>
</dbReference>
<dbReference type="EMBL" id="FN648453">
    <property type="protein sequence ID" value="CBJ26239.1"/>
    <property type="molecule type" value="Genomic_DNA"/>
</dbReference>
<dbReference type="InterPro" id="IPR000581">
    <property type="entry name" value="ILV_EDD_N"/>
</dbReference>
<dbReference type="GO" id="GO:0009082">
    <property type="term" value="P:branched-chain amino acid biosynthetic process"/>
    <property type="evidence" value="ECO:0007669"/>
    <property type="project" value="TreeGrafter"/>
</dbReference>
<accession>D7FUG9</accession>
<dbReference type="GO" id="GO:0009570">
    <property type="term" value="C:chloroplast stroma"/>
    <property type="evidence" value="ECO:0007669"/>
    <property type="project" value="TreeGrafter"/>
</dbReference>
<feature type="domain" description="Dihydroxy-acid/6-phosphogluconate dehydratase N-terminal" evidence="3">
    <location>
        <begin position="10"/>
        <end position="62"/>
    </location>
</feature>
<protein>
    <submittedName>
        <fullName evidence="4">Dihydroxy-acid dehydratase</fullName>
        <ecNumber evidence="4">4.2.1.9</ecNumber>
    </submittedName>
</protein>
<comment type="similarity">
    <text evidence="1">Belongs to the IlvD/Edd family.</text>
</comment>
<gene>
    <name evidence="4" type="primary">DAD</name>
    <name evidence="4" type="ORF">Esi_0027_0146</name>
</gene>
<dbReference type="AlphaFoldDB" id="D7FUG9"/>
<dbReference type="SUPFAM" id="SSF143975">
    <property type="entry name" value="IlvD/EDD N-terminal domain-like"/>
    <property type="match status" value="1"/>
</dbReference>
<proteinExistence type="inferred from homology"/>
<dbReference type="GO" id="GO:0004160">
    <property type="term" value="F:dihydroxy-acid dehydratase activity"/>
    <property type="evidence" value="ECO:0007669"/>
    <property type="project" value="UniProtKB-EC"/>
</dbReference>
<keyword evidence="2 4" id="KW-0456">Lyase</keyword>
<evidence type="ECO:0000256" key="2">
    <source>
        <dbReference type="ARBA" id="ARBA00023239"/>
    </source>
</evidence>
<organism evidence="4 5">
    <name type="scientific">Ectocarpus siliculosus</name>
    <name type="common">Brown alga</name>
    <name type="synonym">Conferva siliculosa</name>
    <dbReference type="NCBI Taxonomy" id="2880"/>
    <lineage>
        <taxon>Eukaryota</taxon>
        <taxon>Sar</taxon>
        <taxon>Stramenopiles</taxon>
        <taxon>Ochrophyta</taxon>
        <taxon>PX clade</taxon>
        <taxon>Phaeophyceae</taxon>
        <taxon>Ectocarpales</taxon>
        <taxon>Ectocarpaceae</taxon>
        <taxon>Ectocarpus</taxon>
    </lineage>
</organism>
<evidence type="ECO:0000313" key="4">
    <source>
        <dbReference type="EMBL" id="CBJ26239.1"/>
    </source>
</evidence>